<sequence length="104" mass="11208">MPGIPVPLQAENGLQQHHSEEAATTGCDSSSPVSQSNESLYSDCVGNGRNSPTRSPWRPARAPTPYRVQVDSSEEEIMELCDSEPDGDRDGQDSGAERDAIMCD</sequence>
<evidence type="ECO:0000313" key="3">
    <source>
        <dbReference type="Proteomes" id="UP000295192"/>
    </source>
</evidence>
<dbReference type="EMBL" id="LSRL02003564">
    <property type="protein sequence ID" value="TDG38435.1"/>
    <property type="molecule type" value="Genomic_DNA"/>
</dbReference>
<keyword evidence="3" id="KW-1185">Reference proteome</keyword>
<feature type="compositionally biased region" description="Polar residues" evidence="1">
    <location>
        <begin position="26"/>
        <end position="40"/>
    </location>
</feature>
<feature type="compositionally biased region" description="Acidic residues" evidence="1">
    <location>
        <begin position="72"/>
        <end position="85"/>
    </location>
</feature>
<feature type="compositionally biased region" description="Basic and acidic residues" evidence="1">
    <location>
        <begin position="86"/>
        <end position="104"/>
    </location>
</feature>
<organism evidence="2 3">
    <name type="scientific">Drosophila navojoa</name>
    <name type="common">Fruit fly</name>
    <dbReference type="NCBI Taxonomy" id="7232"/>
    <lineage>
        <taxon>Eukaryota</taxon>
        <taxon>Metazoa</taxon>
        <taxon>Ecdysozoa</taxon>
        <taxon>Arthropoda</taxon>
        <taxon>Hexapoda</taxon>
        <taxon>Insecta</taxon>
        <taxon>Pterygota</taxon>
        <taxon>Neoptera</taxon>
        <taxon>Endopterygota</taxon>
        <taxon>Diptera</taxon>
        <taxon>Brachycera</taxon>
        <taxon>Muscomorpha</taxon>
        <taxon>Ephydroidea</taxon>
        <taxon>Drosophilidae</taxon>
        <taxon>Drosophila</taxon>
    </lineage>
</organism>
<dbReference type="Proteomes" id="UP000295192">
    <property type="component" value="Unassembled WGS sequence"/>
</dbReference>
<feature type="region of interest" description="Disordered" evidence="1">
    <location>
        <begin position="1"/>
        <end position="104"/>
    </location>
</feature>
<accession>A0A484ASA1</accession>
<gene>
    <name evidence="2" type="ORF">AWZ03_015143</name>
</gene>
<reference evidence="2 3" key="1">
    <citation type="journal article" date="2019" name="J. Hered.">
        <title>An Improved Genome Assembly for Drosophila navojoa, the Basal Species in the mojavensis Cluster.</title>
        <authorList>
            <person name="Vanderlinde T."/>
            <person name="Dupim E.G."/>
            <person name="Nazario-Yepiz N.O."/>
            <person name="Carvalho A.B."/>
        </authorList>
    </citation>
    <scope>NUCLEOTIDE SEQUENCE [LARGE SCALE GENOMIC DNA]</scope>
    <source>
        <strain evidence="2">Navoj_Jal97</strain>
        <tissue evidence="2">Whole organism</tissue>
    </source>
</reference>
<name>A0A484ASA1_DRONA</name>
<evidence type="ECO:0000313" key="2">
    <source>
        <dbReference type="EMBL" id="TDG38435.1"/>
    </source>
</evidence>
<comment type="caution">
    <text evidence="2">The sequence shown here is derived from an EMBL/GenBank/DDBJ whole genome shotgun (WGS) entry which is preliminary data.</text>
</comment>
<dbReference type="AlphaFoldDB" id="A0A484ASA1"/>
<protein>
    <submittedName>
        <fullName evidence="2">Uncharacterized protein</fullName>
    </submittedName>
</protein>
<evidence type="ECO:0000256" key="1">
    <source>
        <dbReference type="SAM" id="MobiDB-lite"/>
    </source>
</evidence>
<proteinExistence type="predicted"/>